<dbReference type="AlphaFoldDB" id="A0A8T2U0G0"/>
<comment type="caution">
    <text evidence="1">The sequence shown here is derived from an EMBL/GenBank/DDBJ whole genome shotgun (WGS) entry which is preliminary data.</text>
</comment>
<evidence type="ECO:0000313" key="2">
    <source>
        <dbReference type="Proteomes" id="UP000825935"/>
    </source>
</evidence>
<gene>
    <name evidence="1" type="ORF">KP509_10G076300</name>
</gene>
<name>A0A8T2U0G0_CERRI</name>
<evidence type="ECO:0000313" key="1">
    <source>
        <dbReference type="EMBL" id="KAH7428108.1"/>
    </source>
</evidence>
<accession>A0A8T2U0G0</accession>
<dbReference type="Proteomes" id="UP000825935">
    <property type="component" value="Chromosome 10"/>
</dbReference>
<reference evidence="1" key="1">
    <citation type="submission" date="2021-08" db="EMBL/GenBank/DDBJ databases">
        <title>WGS assembly of Ceratopteris richardii.</title>
        <authorList>
            <person name="Marchant D.B."/>
            <person name="Chen G."/>
            <person name="Jenkins J."/>
            <person name="Shu S."/>
            <person name="Leebens-Mack J."/>
            <person name="Grimwood J."/>
            <person name="Schmutz J."/>
            <person name="Soltis P."/>
            <person name="Soltis D."/>
            <person name="Chen Z.-H."/>
        </authorList>
    </citation>
    <scope>NUCLEOTIDE SEQUENCE</scope>
    <source>
        <strain evidence="1">Whitten #5841</strain>
        <tissue evidence="1">Leaf</tissue>
    </source>
</reference>
<organism evidence="1 2">
    <name type="scientific">Ceratopteris richardii</name>
    <name type="common">Triangle waterfern</name>
    <dbReference type="NCBI Taxonomy" id="49495"/>
    <lineage>
        <taxon>Eukaryota</taxon>
        <taxon>Viridiplantae</taxon>
        <taxon>Streptophyta</taxon>
        <taxon>Embryophyta</taxon>
        <taxon>Tracheophyta</taxon>
        <taxon>Polypodiopsida</taxon>
        <taxon>Polypodiidae</taxon>
        <taxon>Polypodiales</taxon>
        <taxon>Pteridineae</taxon>
        <taxon>Pteridaceae</taxon>
        <taxon>Parkerioideae</taxon>
        <taxon>Ceratopteris</taxon>
    </lineage>
</organism>
<keyword evidence="2" id="KW-1185">Reference proteome</keyword>
<proteinExistence type="predicted"/>
<sequence length="115" mass="12838">MSVVMQRAAEQGKQYRLNFPFPRNASLKRVGILAIEEFLTACFAVSEMVLQFSSVSMVSRSSPPTEFTEFCGGPDCFLAGIYTDSQVLFFFFSILDQSPDGVHSLIKVLIECVEH</sequence>
<protein>
    <submittedName>
        <fullName evidence="1">Uncharacterized protein</fullName>
    </submittedName>
</protein>
<dbReference type="EMBL" id="CM035415">
    <property type="protein sequence ID" value="KAH7428108.1"/>
    <property type="molecule type" value="Genomic_DNA"/>
</dbReference>